<feature type="region of interest" description="Disordered" evidence="1">
    <location>
        <begin position="246"/>
        <end position="272"/>
    </location>
</feature>
<dbReference type="Proteomes" id="UP000251545">
    <property type="component" value="Unassembled WGS sequence"/>
</dbReference>
<dbReference type="EMBL" id="PVEO01000005">
    <property type="protein sequence ID" value="PQV48464.1"/>
    <property type="molecule type" value="Genomic_DNA"/>
</dbReference>
<proteinExistence type="predicted"/>
<feature type="compositionally biased region" description="Gly residues" evidence="1">
    <location>
        <begin position="166"/>
        <end position="177"/>
    </location>
</feature>
<reference evidence="2 3" key="1">
    <citation type="submission" date="2018-02" db="EMBL/GenBank/DDBJ databases">
        <title>Genomic Encyclopedia of Archaeal and Bacterial Type Strains, Phase II (KMG-II): from individual species to whole genera.</title>
        <authorList>
            <person name="Goeker M."/>
        </authorList>
    </citation>
    <scope>NUCLEOTIDE SEQUENCE [LARGE SCALE GENOMIC DNA]</scope>
    <source>
        <strain evidence="2 3">DSM 21165</strain>
    </source>
</reference>
<accession>A0A362X0D3</accession>
<evidence type="ECO:0000256" key="1">
    <source>
        <dbReference type="SAM" id="MobiDB-lite"/>
    </source>
</evidence>
<dbReference type="AlphaFoldDB" id="A0A362X0D3"/>
<dbReference type="RefSeq" id="WP_105473889.1">
    <property type="nucleotide sequence ID" value="NZ_PVEO01000005.1"/>
</dbReference>
<evidence type="ECO:0000313" key="2">
    <source>
        <dbReference type="EMBL" id="PQV48464.1"/>
    </source>
</evidence>
<comment type="caution">
    <text evidence="2">The sequence shown here is derived from an EMBL/GenBank/DDBJ whole genome shotgun (WGS) entry which is preliminary data.</text>
</comment>
<feature type="compositionally biased region" description="Low complexity" evidence="1">
    <location>
        <begin position="246"/>
        <end position="259"/>
    </location>
</feature>
<gene>
    <name evidence="2" type="ORF">CLV33_105324</name>
</gene>
<sequence>MALFLLTFVNCEDTITPEPEQQEEDVLQDVLPRVETMTYESVPQNFNKLKGHFKLSKHLEGDTEFSKNTSSKNDIIIHTDVVKEVTLGDYKSYTMRITMPNAPSNKLFNLTVEEKNGKEGLFLTIYTSKSVTAKGGSVDAGSVETRRYHDFETIPPYVEGEDANAGTGGSAGGGGSTSGEATLEYPYNCNGDIIIQPNSARVPYQCTCNDHWPWQGCDCPVYGGEAPGYNYVDGYLCVPHDDGGDPDMNTGTTNTNTGGSSSGAGSGDNDTPSIAVIVDDETPCDPAPPGDLNGDCKVERYEVCLNSLNNRLVSRLSEENFNAIINYLNKEGCGDNSGFINSAIEALVNDGEVDFENELIIDKSFKDTKAHCVLKTLISSNNNILKER</sequence>
<feature type="region of interest" description="Disordered" evidence="1">
    <location>
        <begin position="157"/>
        <end position="177"/>
    </location>
</feature>
<name>A0A362X0D3_9FLAO</name>
<protein>
    <submittedName>
        <fullName evidence="2">Uncharacterized protein</fullName>
    </submittedName>
</protein>
<evidence type="ECO:0000313" key="3">
    <source>
        <dbReference type="Proteomes" id="UP000251545"/>
    </source>
</evidence>
<organism evidence="2 3">
    <name type="scientific">Jejuia pallidilutea</name>
    <dbReference type="NCBI Taxonomy" id="504487"/>
    <lineage>
        <taxon>Bacteria</taxon>
        <taxon>Pseudomonadati</taxon>
        <taxon>Bacteroidota</taxon>
        <taxon>Flavobacteriia</taxon>
        <taxon>Flavobacteriales</taxon>
        <taxon>Flavobacteriaceae</taxon>
        <taxon>Jejuia</taxon>
    </lineage>
</organism>